<accession>A0ABQ9HMG2</accession>
<keyword evidence="2" id="KW-1185">Reference proteome</keyword>
<proteinExistence type="predicted"/>
<dbReference type="Proteomes" id="UP001159363">
    <property type="component" value="Chromosome X"/>
</dbReference>
<sequence>MMMQSQMFSSLKLHIMMQFQMSSSLKLHMMLPEVCLSLKLHMVMQSLMSSSTYILKPYIVIVLQYQVSYPYCPNLPILSMSISHISHLIFDHSIKMGGSTISKMIGMQIIPFASFRCARYSLSSQIISSEVDCSQKRLTNNLSYFASQQLNCFESHIHFGFVFSTLGTKKITLQNFTLKKKLFSWSDIQNEILKITSYEILRSIVVTIKTKGEFS</sequence>
<comment type="caution">
    <text evidence="1">The sequence shown here is derived from an EMBL/GenBank/DDBJ whole genome shotgun (WGS) entry which is preliminary data.</text>
</comment>
<name>A0ABQ9HMG2_9NEOP</name>
<gene>
    <name evidence="1" type="ORF">PR048_011567</name>
</gene>
<reference evidence="1 2" key="1">
    <citation type="submission" date="2023-02" db="EMBL/GenBank/DDBJ databases">
        <title>LHISI_Scaffold_Assembly.</title>
        <authorList>
            <person name="Stuart O.P."/>
            <person name="Cleave R."/>
            <person name="Magrath M.J.L."/>
            <person name="Mikheyev A.S."/>
        </authorList>
    </citation>
    <scope>NUCLEOTIDE SEQUENCE [LARGE SCALE GENOMIC DNA]</scope>
    <source>
        <strain evidence="1">Daus_M_001</strain>
        <tissue evidence="1">Leg muscle</tissue>
    </source>
</reference>
<organism evidence="1 2">
    <name type="scientific">Dryococelus australis</name>
    <dbReference type="NCBI Taxonomy" id="614101"/>
    <lineage>
        <taxon>Eukaryota</taxon>
        <taxon>Metazoa</taxon>
        <taxon>Ecdysozoa</taxon>
        <taxon>Arthropoda</taxon>
        <taxon>Hexapoda</taxon>
        <taxon>Insecta</taxon>
        <taxon>Pterygota</taxon>
        <taxon>Neoptera</taxon>
        <taxon>Polyneoptera</taxon>
        <taxon>Phasmatodea</taxon>
        <taxon>Verophasmatodea</taxon>
        <taxon>Anareolatae</taxon>
        <taxon>Phasmatidae</taxon>
        <taxon>Eurycanthinae</taxon>
        <taxon>Dryococelus</taxon>
    </lineage>
</organism>
<evidence type="ECO:0000313" key="2">
    <source>
        <dbReference type="Proteomes" id="UP001159363"/>
    </source>
</evidence>
<dbReference type="EMBL" id="JARBHB010000004">
    <property type="protein sequence ID" value="KAJ8885370.1"/>
    <property type="molecule type" value="Genomic_DNA"/>
</dbReference>
<protein>
    <submittedName>
        <fullName evidence="1">Uncharacterized protein</fullName>
    </submittedName>
</protein>
<evidence type="ECO:0000313" key="1">
    <source>
        <dbReference type="EMBL" id="KAJ8885370.1"/>
    </source>
</evidence>